<dbReference type="Proteomes" id="UP000737113">
    <property type="component" value="Unassembled WGS sequence"/>
</dbReference>
<dbReference type="GO" id="GO:0009234">
    <property type="term" value="P:menaquinone biosynthetic process"/>
    <property type="evidence" value="ECO:0007669"/>
    <property type="project" value="UniProtKB-UniRule"/>
</dbReference>
<dbReference type="Gene3D" id="3.40.50.1820">
    <property type="entry name" value="alpha/beta hydrolase"/>
    <property type="match status" value="1"/>
</dbReference>
<dbReference type="InterPro" id="IPR029058">
    <property type="entry name" value="AB_hydrolase_fold"/>
</dbReference>
<evidence type="ECO:0000256" key="1">
    <source>
        <dbReference type="ARBA" id="ARBA00022428"/>
    </source>
</evidence>
<comment type="catalytic activity">
    <reaction evidence="3">
        <text>5-enolpyruvoyl-6-hydroxy-2-succinyl-cyclohex-3-ene-1-carboxylate = (1R,6R)-6-hydroxy-2-succinyl-cyclohexa-2,4-diene-1-carboxylate + pyruvate</text>
        <dbReference type="Rhea" id="RHEA:25597"/>
        <dbReference type="ChEBI" id="CHEBI:15361"/>
        <dbReference type="ChEBI" id="CHEBI:58689"/>
        <dbReference type="ChEBI" id="CHEBI:58818"/>
        <dbReference type="EC" id="4.2.99.20"/>
    </reaction>
</comment>
<comment type="pathway">
    <text evidence="3">Quinol/quinone metabolism; 1,4-dihydroxy-2-naphthoate biosynthesis; 1,4-dihydroxy-2-naphthoate from chorismate: step 3/7.</text>
</comment>
<evidence type="ECO:0000256" key="3">
    <source>
        <dbReference type="HAMAP-Rule" id="MF_01660"/>
    </source>
</evidence>
<dbReference type="InterPro" id="IPR000073">
    <property type="entry name" value="AB_hydrolase_1"/>
</dbReference>
<comment type="similarity">
    <text evidence="3">Belongs to the AB hydrolase superfamily. MenH family.</text>
</comment>
<keyword evidence="2 3" id="KW-0456">Lyase</keyword>
<comment type="pathway">
    <text evidence="3">Quinol/quinone metabolism; menaquinone biosynthesis.</text>
</comment>
<keyword evidence="6" id="KW-1185">Reference proteome</keyword>
<dbReference type="InterPro" id="IPR022485">
    <property type="entry name" value="SHCHC_synthase_MenH"/>
</dbReference>
<dbReference type="AlphaFoldDB" id="A0A972G0R1"/>
<protein>
    <recommendedName>
        <fullName evidence="3">Putative 2-succinyl-6-hydroxy-2,4-cyclohexadiene-1-carboxylate synthase</fullName>
        <shortName evidence="3">SHCHC synthase</shortName>
        <ecNumber evidence="3">4.2.99.20</ecNumber>
    </recommendedName>
</protein>
<comment type="function">
    <text evidence="3">Catalyzes a proton abstraction reaction that results in 2,5-elimination of pyruvate from 2-succinyl-5-enolpyruvyl-6-hydroxy-3-cyclohexene-1-carboxylate (SEPHCHC) and the formation of 2-succinyl-6-hydroxy-2,4-cyclohexadiene-1-carboxylate (SHCHC).</text>
</comment>
<accession>A0A972G0R1</accession>
<reference evidence="5" key="1">
    <citation type="submission" date="2020-04" db="EMBL/GenBank/DDBJ databases">
        <title>Description of Shewanella salipaludis sp. nov., isolated from a salt marsh.</title>
        <authorList>
            <person name="Park S."/>
            <person name="Yoon J.-H."/>
        </authorList>
    </citation>
    <scope>NUCLEOTIDE SEQUENCE</scope>
    <source>
        <strain evidence="5">SHSM-M6</strain>
    </source>
</reference>
<feature type="domain" description="AB hydrolase-1" evidence="4">
    <location>
        <begin position="13"/>
        <end position="176"/>
    </location>
</feature>
<dbReference type="NCBIfam" id="TIGR03695">
    <property type="entry name" value="menH_SHCHC"/>
    <property type="match status" value="1"/>
</dbReference>
<proteinExistence type="inferred from homology"/>
<sequence length="260" mass="28423">MLAMTRHGAGHLPPLVLLHGFLGDRHDWRAMLPLLGRHFHCLCIDLPGHGDSRAVELPTPGLSACAAEIIQSLEARGIGQFHLLGYSLGGRIALQLAKEFPTRLLSLSLESSHPGLTTAAERAARRESDSLWAERLEHAPIREFLRLWYASPTFAELTPEAREALVARRSHNSSLSLLNCYRATSLALQQDLSSVPAGLGCPCHYFSGALDRKFSALAADWQSPGLQWHCLEDAGHNLHLQAATEFGQRLLAALGEHSPC</sequence>
<dbReference type="PANTHER" id="PTHR42916:SF1">
    <property type="entry name" value="PROTEIN PHYLLO, CHLOROPLASTIC"/>
    <property type="match status" value="1"/>
</dbReference>
<evidence type="ECO:0000259" key="4">
    <source>
        <dbReference type="Pfam" id="PF00561"/>
    </source>
</evidence>
<organism evidence="5 6">
    <name type="scientific">Shewanella salipaludis</name>
    <dbReference type="NCBI Taxonomy" id="2723052"/>
    <lineage>
        <taxon>Bacteria</taxon>
        <taxon>Pseudomonadati</taxon>
        <taxon>Pseudomonadota</taxon>
        <taxon>Gammaproteobacteria</taxon>
        <taxon>Alteromonadales</taxon>
        <taxon>Shewanellaceae</taxon>
        <taxon>Shewanella</taxon>
    </lineage>
</organism>
<dbReference type="EMBL" id="JAAXYH010000004">
    <property type="protein sequence ID" value="NMH65054.1"/>
    <property type="molecule type" value="Genomic_DNA"/>
</dbReference>
<dbReference type="Pfam" id="PF00561">
    <property type="entry name" value="Abhydrolase_1"/>
    <property type="match status" value="1"/>
</dbReference>
<dbReference type="PANTHER" id="PTHR42916">
    <property type="entry name" value="2-SUCCINYL-5-ENOLPYRUVYL-6-HYDROXY-3-CYCLOHEXENE-1-CARBOXYLATE SYNTHASE"/>
    <property type="match status" value="1"/>
</dbReference>
<evidence type="ECO:0000313" key="6">
    <source>
        <dbReference type="Proteomes" id="UP000737113"/>
    </source>
</evidence>
<evidence type="ECO:0000313" key="5">
    <source>
        <dbReference type="EMBL" id="NMH65054.1"/>
    </source>
</evidence>
<gene>
    <name evidence="3 5" type="primary">menH</name>
    <name evidence="5" type="ORF">HC757_07690</name>
</gene>
<dbReference type="RefSeq" id="WP_169563744.1">
    <property type="nucleotide sequence ID" value="NZ_JAAXYH010000004.1"/>
</dbReference>
<dbReference type="HAMAP" id="MF_01660">
    <property type="entry name" value="MenH"/>
    <property type="match status" value="1"/>
</dbReference>
<comment type="subunit">
    <text evidence="3">Monomer.</text>
</comment>
<keyword evidence="1 3" id="KW-0474">Menaquinone biosynthesis</keyword>
<dbReference type="SUPFAM" id="SSF53474">
    <property type="entry name" value="alpha/beta-Hydrolases"/>
    <property type="match status" value="1"/>
</dbReference>
<evidence type="ECO:0000256" key="2">
    <source>
        <dbReference type="ARBA" id="ARBA00023239"/>
    </source>
</evidence>
<comment type="caution">
    <text evidence="5">The sequence shown here is derived from an EMBL/GenBank/DDBJ whole genome shotgun (WGS) entry which is preliminary data.</text>
</comment>
<name>A0A972G0R1_9GAMM</name>
<dbReference type="GO" id="GO:0070205">
    <property type="term" value="F:2-succinyl-6-hydroxy-2,4-cyclohexadiene-1-carboxylate synthase activity"/>
    <property type="evidence" value="ECO:0007669"/>
    <property type="project" value="UniProtKB-UniRule"/>
</dbReference>
<dbReference type="EC" id="4.2.99.20" evidence="3"/>
<dbReference type="PRINTS" id="PR00111">
    <property type="entry name" value="ABHYDROLASE"/>
</dbReference>